<evidence type="ECO:0000313" key="13">
    <source>
        <dbReference type="Proteomes" id="UP000305451"/>
    </source>
</evidence>
<feature type="domain" description="Peptidase M16 C-terminal" evidence="11">
    <location>
        <begin position="242"/>
        <end position="278"/>
    </location>
</feature>
<keyword evidence="7" id="KW-0482">Metalloprotease</keyword>
<dbReference type="RefSeq" id="WP_135944775.1">
    <property type="nucleotide sequence ID" value="NZ_BMEI01000002.1"/>
</dbReference>
<sequence>MTSASRFSLFLVLAFGLLLQACGPDQSDTPDARNETRSPADEQNEALRAAFEAADWPHEASDLPADDDVRYGVLDNGMRYAILVNDTPTDAAALRLIFDAGSLAEADHQRGLAHFIEHMAFNGTTNVPEGEMVPLLERYGLAFGPDTNAFTGRDVVGYQLALPSTDDQIVETGLFLLRETASEMTFDPEAIDRERGIVLSEERFRNTPVRRFFNAYYEFLYPETLIAERDAIGTTDVIETAQAEAFADYYDNYYTPERALLVVAGDVDPDAIEAKIRDGFDYSVPGLDVDHVASFASWEQPDDARGDPDIGIVPPVTDASFGYFYDPEVFTLISVDVIEPGAGDLDTIANRQRALRVRLGNAIVQRRLQSLINSGNSPLVQANLSYTSDFDLARRANLLAVSSPENWAEGLGVVEQELRRALEHGFTQAELNEQMANLHTALRDSAEQAGTRDSASLADSFWQAWQSGDVFTTPAYDLQWFEAYRGDITVEAVEAAFRDVWTQSPPQVYVAANQEVDAPEETVRQAWQASAGTEVEPPAETGDMAFAYTEFGEPGEVVSRDRIEDLGVDQLIFDNGVRVNVKTTDFEDNAIRVRVEFGAGDLTPQPVPAAGTILGAVFGGAGLEAHSRDELQRILAGRSVGYGLNVSEDSFVFSETTTPTDFELQMQVMTAFMTAPGWRADGLNQFRAIAEEIRRGMNAQAVQVATNRVARMLRSGDPRWGFPTESEIAGFSMEAGREFLSPALESAPVEITVVGDITTEEVVSVIARTFGALPERESDWPAYDENRDVEFPAATETPEIVRFNGQDYQAMANVYWPTDDGMDIRRARVLTLMRAVYDLKATDRFREQEGATYSAIVSSTQSDVFEDYGYLWVGLDVESREIDRMYEIADELAAELAAGDISEDEMLRARQPILESIEEARETNPWWLRVLSRAQREPDRLDEIRSMMEDYRTIGADEIAEAAARYLQPDRAFRVTILPRSGESAGDRPEGAGR</sequence>
<dbReference type="GO" id="GO:0006508">
    <property type="term" value="P:proteolysis"/>
    <property type="evidence" value="ECO:0007669"/>
    <property type="project" value="UniProtKB-KW"/>
</dbReference>
<dbReference type="SUPFAM" id="SSF63411">
    <property type="entry name" value="LuxS/MPP-like metallohydrolase"/>
    <property type="match status" value="4"/>
</dbReference>
<evidence type="ECO:0000259" key="10">
    <source>
        <dbReference type="Pfam" id="PF00675"/>
    </source>
</evidence>
<feature type="domain" description="Peptidase M16 C-terminal" evidence="11">
    <location>
        <begin position="749"/>
        <end position="911"/>
    </location>
</feature>
<accession>A0A4S2HBK1</accession>
<reference evidence="12 13" key="1">
    <citation type="journal article" date="2013" name="Int. J. Syst. Evol. Microbiol.">
        <title>Marinicauda pacifica gen. nov., sp. nov., a prosthecate alphaproteobacterium of the family Hyphomonadaceae isolated from deep seawater.</title>
        <authorList>
            <person name="Zhang X.Y."/>
            <person name="Li G.W."/>
            <person name="Wang C.S."/>
            <person name="Zhang Y.J."/>
            <person name="Xu X.W."/>
            <person name="Li H."/>
            <person name="Liu A."/>
            <person name="Liu C."/>
            <person name="Xie B.B."/>
            <person name="Qin Q.L."/>
            <person name="Xu Z."/>
            <person name="Chen X.L."/>
            <person name="Zhou B.C."/>
            <person name="Zhang Y.Z."/>
        </authorList>
    </citation>
    <scope>NUCLEOTIDE SEQUENCE [LARGE SCALE GENOMIC DNA]</scope>
    <source>
        <strain evidence="12 13">P-1 km-3</strain>
    </source>
</reference>
<comment type="cofactor">
    <cofactor evidence="1">
        <name>Zn(2+)</name>
        <dbReference type="ChEBI" id="CHEBI:29105"/>
    </cofactor>
</comment>
<protein>
    <submittedName>
        <fullName evidence="12">Insulinase family protein</fullName>
    </submittedName>
</protein>
<dbReference type="PANTHER" id="PTHR43690">
    <property type="entry name" value="NARDILYSIN"/>
    <property type="match status" value="1"/>
</dbReference>
<dbReference type="Proteomes" id="UP000305451">
    <property type="component" value="Unassembled WGS sequence"/>
</dbReference>
<gene>
    <name evidence="12" type="ORF">E5162_08325</name>
</gene>
<keyword evidence="5" id="KW-0378">Hydrolase</keyword>
<keyword evidence="3" id="KW-0645">Protease</keyword>
<feature type="domain" description="Peptidase M16 N-terminal" evidence="10">
    <location>
        <begin position="82"/>
        <end position="201"/>
    </location>
</feature>
<dbReference type="Pfam" id="PF05193">
    <property type="entry name" value="Peptidase_M16_C"/>
    <property type="match status" value="2"/>
</dbReference>
<dbReference type="InterPro" id="IPR050626">
    <property type="entry name" value="Peptidase_M16"/>
</dbReference>
<comment type="similarity">
    <text evidence="2 8">Belongs to the peptidase M16 family.</text>
</comment>
<dbReference type="AlphaFoldDB" id="A0A4S2HBK1"/>
<dbReference type="EMBL" id="SRXV01000002">
    <property type="protein sequence ID" value="TGY93058.1"/>
    <property type="molecule type" value="Genomic_DNA"/>
</dbReference>
<proteinExistence type="inferred from homology"/>
<dbReference type="InterPro" id="IPR001431">
    <property type="entry name" value="Pept_M16_Zn_BS"/>
</dbReference>
<dbReference type="InterPro" id="IPR011249">
    <property type="entry name" value="Metalloenz_LuxS/M16"/>
</dbReference>
<evidence type="ECO:0000256" key="5">
    <source>
        <dbReference type="ARBA" id="ARBA00022801"/>
    </source>
</evidence>
<dbReference type="GO" id="GO:0046872">
    <property type="term" value="F:metal ion binding"/>
    <property type="evidence" value="ECO:0007669"/>
    <property type="project" value="UniProtKB-KW"/>
</dbReference>
<dbReference type="PANTHER" id="PTHR43690:SF17">
    <property type="entry name" value="PROTEIN YHJJ"/>
    <property type="match status" value="1"/>
</dbReference>
<name>A0A4S2HBK1_9PROT</name>
<feature type="signal peptide" evidence="9">
    <location>
        <begin position="1"/>
        <end position="21"/>
    </location>
</feature>
<dbReference type="PROSITE" id="PS00143">
    <property type="entry name" value="INSULINASE"/>
    <property type="match status" value="1"/>
</dbReference>
<evidence type="ECO:0000256" key="4">
    <source>
        <dbReference type="ARBA" id="ARBA00022723"/>
    </source>
</evidence>
<feature type="chain" id="PRO_5020206951" evidence="9">
    <location>
        <begin position="22"/>
        <end position="994"/>
    </location>
</feature>
<evidence type="ECO:0000259" key="11">
    <source>
        <dbReference type="Pfam" id="PF05193"/>
    </source>
</evidence>
<organism evidence="12 13">
    <name type="scientific">Marinicauda pacifica</name>
    <dbReference type="NCBI Taxonomy" id="1133559"/>
    <lineage>
        <taxon>Bacteria</taxon>
        <taxon>Pseudomonadati</taxon>
        <taxon>Pseudomonadota</taxon>
        <taxon>Alphaproteobacteria</taxon>
        <taxon>Maricaulales</taxon>
        <taxon>Maricaulaceae</taxon>
        <taxon>Marinicauda</taxon>
    </lineage>
</organism>
<dbReference type="InterPro" id="IPR007863">
    <property type="entry name" value="Peptidase_M16_C"/>
</dbReference>
<evidence type="ECO:0000256" key="7">
    <source>
        <dbReference type="ARBA" id="ARBA00023049"/>
    </source>
</evidence>
<evidence type="ECO:0000256" key="6">
    <source>
        <dbReference type="ARBA" id="ARBA00022833"/>
    </source>
</evidence>
<evidence type="ECO:0000256" key="3">
    <source>
        <dbReference type="ARBA" id="ARBA00022670"/>
    </source>
</evidence>
<dbReference type="Gene3D" id="3.30.830.10">
    <property type="entry name" value="Metalloenzyme, LuxS/M16 peptidase-like"/>
    <property type="match status" value="4"/>
</dbReference>
<keyword evidence="6" id="KW-0862">Zinc</keyword>
<keyword evidence="13" id="KW-1185">Reference proteome</keyword>
<dbReference type="OrthoDB" id="9811314at2"/>
<dbReference type="Pfam" id="PF00675">
    <property type="entry name" value="Peptidase_M16"/>
    <property type="match status" value="1"/>
</dbReference>
<keyword evidence="9" id="KW-0732">Signal</keyword>
<evidence type="ECO:0000256" key="8">
    <source>
        <dbReference type="RuleBase" id="RU004447"/>
    </source>
</evidence>
<keyword evidence="4" id="KW-0479">Metal-binding</keyword>
<evidence type="ECO:0000256" key="9">
    <source>
        <dbReference type="SAM" id="SignalP"/>
    </source>
</evidence>
<dbReference type="PROSITE" id="PS51257">
    <property type="entry name" value="PROKAR_LIPOPROTEIN"/>
    <property type="match status" value="1"/>
</dbReference>
<comment type="caution">
    <text evidence="12">The sequence shown here is derived from an EMBL/GenBank/DDBJ whole genome shotgun (WGS) entry which is preliminary data.</text>
</comment>
<dbReference type="InterPro" id="IPR011765">
    <property type="entry name" value="Pept_M16_N"/>
</dbReference>
<evidence type="ECO:0000313" key="12">
    <source>
        <dbReference type="EMBL" id="TGY93058.1"/>
    </source>
</evidence>
<evidence type="ECO:0000256" key="1">
    <source>
        <dbReference type="ARBA" id="ARBA00001947"/>
    </source>
</evidence>
<evidence type="ECO:0000256" key="2">
    <source>
        <dbReference type="ARBA" id="ARBA00007261"/>
    </source>
</evidence>
<dbReference type="GO" id="GO:0004222">
    <property type="term" value="F:metalloendopeptidase activity"/>
    <property type="evidence" value="ECO:0007669"/>
    <property type="project" value="InterPro"/>
</dbReference>